<dbReference type="NCBIfam" id="TIGR01097">
    <property type="entry name" value="PhnE"/>
    <property type="match status" value="1"/>
</dbReference>
<reference evidence="8" key="1">
    <citation type="journal article" date="2014" name="Int. J. Syst. Evol. Microbiol.">
        <title>Complete genome sequence of Corynebacterium casei LMG S-19264T (=DSM 44701T), isolated from a smear-ripened cheese.</title>
        <authorList>
            <consortium name="US DOE Joint Genome Institute (JGI-PGF)"/>
            <person name="Walter F."/>
            <person name="Albersmeier A."/>
            <person name="Kalinowski J."/>
            <person name="Ruckert C."/>
        </authorList>
    </citation>
    <scope>NUCLEOTIDE SEQUENCE</scope>
    <source>
        <strain evidence="8">CCM 7897</strain>
    </source>
</reference>
<keyword evidence="2 6" id="KW-0813">Transport</keyword>
<feature type="transmembrane region" description="Helical" evidence="6">
    <location>
        <begin position="146"/>
        <end position="169"/>
    </location>
</feature>
<evidence type="ECO:0000256" key="3">
    <source>
        <dbReference type="ARBA" id="ARBA00022692"/>
    </source>
</evidence>
<dbReference type="PANTHER" id="PTHR30043:SF9">
    <property type="entry name" value="PHOSPHONATES TRANSPORT SYSTEM PERMEASE PROTEIN"/>
    <property type="match status" value="1"/>
</dbReference>
<dbReference type="Pfam" id="PF00528">
    <property type="entry name" value="BPD_transp_1"/>
    <property type="match status" value="1"/>
</dbReference>
<dbReference type="Gene3D" id="1.10.3720.10">
    <property type="entry name" value="MetI-like"/>
    <property type="match status" value="1"/>
</dbReference>
<comment type="subcellular location">
    <subcellularLocation>
        <location evidence="1 6">Cell membrane</location>
        <topology evidence="1 6">Multi-pass membrane protein</topology>
    </subcellularLocation>
</comment>
<dbReference type="GO" id="GO:0005886">
    <property type="term" value="C:plasma membrane"/>
    <property type="evidence" value="ECO:0007669"/>
    <property type="project" value="UniProtKB-SubCell"/>
</dbReference>
<feature type="transmembrane region" description="Helical" evidence="6">
    <location>
        <begin position="233"/>
        <end position="252"/>
    </location>
</feature>
<feature type="transmembrane region" description="Helical" evidence="6">
    <location>
        <begin position="208"/>
        <end position="226"/>
    </location>
</feature>
<comment type="caution">
    <text evidence="8">The sequence shown here is derived from an EMBL/GenBank/DDBJ whole genome shotgun (WGS) entry which is preliminary data.</text>
</comment>
<feature type="transmembrane region" description="Helical" evidence="6">
    <location>
        <begin position="258"/>
        <end position="278"/>
    </location>
</feature>
<organism evidence="8 9">
    <name type="scientific">Azorhizobium oxalatiphilum</name>
    <dbReference type="NCBI Taxonomy" id="980631"/>
    <lineage>
        <taxon>Bacteria</taxon>
        <taxon>Pseudomonadati</taxon>
        <taxon>Pseudomonadota</taxon>
        <taxon>Alphaproteobacteria</taxon>
        <taxon>Hyphomicrobiales</taxon>
        <taxon>Xanthobacteraceae</taxon>
        <taxon>Azorhizobium</taxon>
    </lineage>
</organism>
<dbReference type="EMBL" id="BMCT01000001">
    <property type="protein sequence ID" value="GGF49576.1"/>
    <property type="molecule type" value="Genomic_DNA"/>
</dbReference>
<dbReference type="Proteomes" id="UP000606044">
    <property type="component" value="Unassembled WGS sequence"/>
</dbReference>
<evidence type="ECO:0000313" key="8">
    <source>
        <dbReference type="EMBL" id="GGF49576.1"/>
    </source>
</evidence>
<comment type="similarity">
    <text evidence="6">Belongs to the binding-protein-dependent transport system permease family.</text>
</comment>
<evidence type="ECO:0000259" key="7">
    <source>
        <dbReference type="PROSITE" id="PS50928"/>
    </source>
</evidence>
<accession>A0A917BPP5</accession>
<evidence type="ECO:0000256" key="1">
    <source>
        <dbReference type="ARBA" id="ARBA00004651"/>
    </source>
</evidence>
<evidence type="ECO:0000256" key="2">
    <source>
        <dbReference type="ARBA" id="ARBA00022448"/>
    </source>
</evidence>
<evidence type="ECO:0000256" key="6">
    <source>
        <dbReference type="RuleBase" id="RU363032"/>
    </source>
</evidence>
<dbReference type="InterPro" id="IPR000515">
    <property type="entry name" value="MetI-like"/>
</dbReference>
<evidence type="ECO:0000256" key="4">
    <source>
        <dbReference type="ARBA" id="ARBA00022989"/>
    </source>
</evidence>
<keyword evidence="3 6" id="KW-0812">Transmembrane</keyword>
<keyword evidence="4 6" id="KW-1133">Transmembrane helix</keyword>
<evidence type="ECO:0000256" key="5">
    <source>
        <dbReference type="ARBA" id="ARBA00023136"/>
    </source>
</evidence>
<feature type="domain" description="ABC transmembrane type-1" evidence="7">
    <location>
        <begin position="95"/>
        <end position="278"/>
    </location>
</feature>
<gene>
    <name evidence="8" type="primary">phoT</name>
    <name evidence="8" type="ORF">GCM10007301_06020</name>
</gene>
<feature type="transmembrane region" description="Helical" evidence="6">
    <location>
        <begin position="101"/>
        <end position="125"/>
    </location>
</feature>
<evidence type="ECO:0000313" key="9">
    <source>
        <dbReference type="Proteomes" id="UP000606044"/>
    </source>
</evidence>
<dbReference type="AlphaFoldDB" id="A0A917BPP5"/>
<proteinExistence type="inferred from homology"/>
<name>A0A917BPP5_9HYPH</name>
<keyword evidence="9" id="KW-1185">Reference proteome</keyword>
<feature type="transmembrane region" description="Helical" evidence="6">
    <location>
        <begin position="40"/>
        <end position="58"/>
    </location>
</feature>
<protein>
    <submittedName>
        <fullName evidence="8">Phosphonate ABC transporter, permease protein PhnE</fullName>
    </submittedName>
</protein>
<dbReference type="InterPro" id="IPR035906">
    <property type="entry name" value="MetI-like_sf"/>
</dbReference>
<dbReference type="GO" id="GO:0015416">
    <property type="term" value="F:ABC-type phosphonate transporter activity"/>
    <property type="evidence" value="ECO:0007669"/>
    <property type="project" value="InterPro"/>
</dbReference>
<sequence length="293" mass="31305">MTSHTTSVLDPRPVLAADMEGLRARHPDAFRTNGRGRLKAAAFVGAILAMAVFALWALDFNPQRMWAGLSRLGLFFSLLFPPDAHGRLPAFAQALGETLAIAFLGTLTAAVVAFPFAFLAAKNVIPNIFVHFSLRRVFDVSRSVDTLIWALMWINVVGLGPFAGALAIACADFGAFGKLFSEAIEATDRKASEGVTASGGSALHRVRFALVPQVLPVIASQVLYFFESNTRSATIIGIVGAGGIGAYLTELIRTLEMQQVSVIILMILATVAAIDFVSSRLRFAIIGRKAPTA</sequence>
<dbReference type="SUPFAM" id="SSF161098">
    <property type="entry name" value="MetI-like"/>
    <property type="match status" value="1"/>
</dbReference>
<reference evidence="8" key="2">
    <citation type="submission" date="2020-09" db="EMBL/GenBank/DDBJ databases">
        <authorList>
            <person name="Sun Q."/>
            <person name="Sedlacek I."/>
        </authorList>
    </citation>
    <scope>NUCLEOTIDE SEQUENCE</scope>
    <source>
        <strain evidence="8">CCM 7897</strain>
    </source>
</reference>
<keyword evidence="5 6" id="KW-0472">Membrane</keyword>
<dbReference type="PROSITE" id="PS50928">
    <property type="entry name" value="ABC_TM1"/>
    <property type="match status" value="1"/>
</dbReference>
<dbReference type="InterPro" id="IPR005769">
    <property type="entry name" value="PhnE/PtxC"/>
</dbReference>
<dbReference type="PANTHER" id="PTHR30043">
    <property type="entry name" value="PHOSPHONATES TRANSPORT SYSTEM PERMEASE PROTEIN"/>
    <property type="match status" value="1"/>
</dbReference>